<dbReference type="AlphaFoldDB" id="A0A510XYQ9"/>
<comment type="caution">
    <text evidence="2">The sequence shown here is derived from an EMBL/GenBank/DDBJ whole genome shotgun (WGS) entry which is preliminary data.</text>
</comment>
<accession>A0A510XYQ9</accession>
<evidence type="ECO:0000256" key="1">
    <source>
        <dbReference type="SAM" id="SignalP"/>
    </source>
</evidence>
<keyword evidence="3" id="KW-1185">Reference proteome</keyword>
<protein>
    <submittedName>
        <fullName evidence="2">Uncharacterized protein</fullName>
    </submittedName>
</protein>
<keyword evidence="1" id="KW-0732">Signal</keyword>
<evidence type="ECO:0000313" key="3">
    <source>
        <dbReference type="Proteomes" id="UP000321419"/>
    </source>
</evidence>
<feature type="chain" id="PRO_5021731964" evidence="1">
    <location>
        <begin position="27"/>
        <end position="49"/>
    </location>
</feature>
<proteinExistence type="predicted"/>
<feature type="signal peptide" evidence="1">
    <location>
        <begin position="1"/>
        <end position="26"/>
    </location>
</feature>
<sequence length="49" mass="5152">MKNQLRKTVLSLAIATCVGASGAAFGNETSSSFKGKLQGLMGNQHKELK</sequence>
<evidence type="ECO:0000313" key="2">
    <source>
        <dbReference type="EMBL" id="GEK56172.1"/>
    </source>
</evidence>
<dbReference type="EMBL" id="BJUM01000033">
    <property type="protein sequence ID" value="GEK56172.1"/>
    <property type="molecule type" value="Genomic_DNA"/>
</dbReference>
<organism evidence="2 3">
    <name type="scientific">Pseudoalteromonas espejiana</name>
    <dbReference type="NCBI Taxonomy" id="28107"/>
    <lineage>
        <taxon>Bacteria</taxon>
        <taxon>Pseudomonadati</taxon>
        <taxon>Pseudomonadota</taxon>
        <taxon>Gammaproteobacteria</taxon>
        <taxon>Alteromonadales</taxon>
        <taxon>Pseudoalteromonadaceae</taxon>
        <taxon>Pseudoalteromonas</taxon>
    </lineage>
</organism>
<reference evidence="2 3" key="1">
    <citation type="submission" date="2019-07" db="EMBL/GenBank/DDBJ databases">
        <title>Whole genome shotgun sequence of Pseudoalteromonas espejiana NBRC 102222.</title>
        <authorList>
            <person name="Hosoyama A."/>
            <person name="Uohara A."/>
            <person name="Ohji S."/>
            <person name="Ichikawa N."/>
        </authorList>
    </citation>
    <scope>NUCLEOTIDE SEQUENCE [LARGE SCALE GENOMIC DNA]</scope>
    <source>
        <strain evidence="2 3">NBRC 102222</strain>
    </source>
</reference>
<dbReference type="Proteomes" id="UP000321419">
    <property type="component" value="Unassembled WGS sequence"/>
</dbReference>
<name>A0A510XYQ9_9GAMM</name>
<gene>
    <name evidence="2" type="ORF">PES01_30170</name>
</gene>